<proteinExistence type="predicted"/>
<accession>A0A1E4RED3</accession>
<dbReference type="AlphaFoldDB" id="A0A1E4RED3"/>
<dbReference type="GeneID" id="30997665"/>
<evidence type="ECO:0000313" key="3">
    <source>
        <dbReference type="Proteomes" id="UP000095085"/>
    </source>
</evidence>
<dbReference type="RefSeq" id="XP_020074542.1">
    <property type="nucleotide sequence ID" value="XM_020223116.1"/>
</dbReference>
<name>A0A1E4RED3_9ASCO</name>
<feature type="compositionally biased region" description="Basic and acidic residues" evidence="1">
    <location>
        <begin position="29"/>
        <end position="96"/>
    </location>
</feature>
<evidence type="ECO:0000313" key="2">
    <source>
        <dbReference type="EMBL" id="ODV65475.1"/>
    </source>
</evidence>
<feature type="compositionally biased region" description="Polar residues" evidence="1">
    <location>
        <begin position="98"/>
        <end position="107"/>
    </location>
</feature>
<protein>
    <submittedName>
        <fullName evidence="2">Uncharacterized protein</fullName>
    </submittedName>
</protein>
<dbReference type="Proteomes" id="UP000095085">
    <property type="component" value="Unassembled WGS sequence"/>
</dbReference>
<dbReference type="EMBL" id="KV454544">
    <property type="protein sequence ID" value="ODV65475.1"/>
    <property type="molecule type" value="Genomic_DNA"/>
</dbReference>
<gene>
    <name evidence="2" type="ORF">HYPBUDRAFT_225666</name>
</gene>
<organism evidence="2 3">
    <name type="scientific">Hyphopichia burtonii NRRL Y-1933</name>
    <dbReference type="NCBI Taxonomy" id="984485"/>
    <lineage>
        <taxon>Eukaryota</taxon>
        <taxon>Fungi</taxon>
        <taxon>Dikarya</taxon>
        <taxon>Ascomycota</taxon>
        <taxon>Saccharomycotina</taxon>
        <taxon>Pichiomycetes</taxon>
        <taxon>Debaryomycetaceae</taxon>
        <taxon>Hyphopichia</taxon>
    </lineage>
</organism>
<evidence type="ECO:0000256" key="1">
    <source>
        <dbReference type="SAM" id="MobiDB-lite"/>
    </source>
</evidence>
<reference evidence="3" key="1">
    <citation type="submission" date="2016-05" db="EMBL/GenBank/DDBJ databases">
        <title>Comparative genomics of biotechnologically important yeasts.</title>
        <authorList>
            <consortium name="DOE Joint Genome Institute"/>
            <person name="Riley R."/>
            <person name="Haridas S."/>
            <person name="Wolfe K.H."/>
            <person name="Lopes M.R."/>
            <person name="Hittinger C.T."/>
            <person name="Goker M."/>
            <person name="Salamov A."/>
            <person name="Wisecaver J."/>
            <person name="Long T.M."/>
            <person name="Aerts A.L."/>
            <person name="Barry K."/>
            <person name="Choi C."/>
            <person name="Clum A."/>
            <person name="Coughlan A.Y."/>
            <person name="Deshpande S."/>
            <person name="Douglass A.P."/>
            <person name="Hanson S.J."/>
            <person name="Klenk H.-P."/>
            <person name="Labutti K."/>
            <person name="Lapidus A."/>
            <person name="Lindquist E."/>
            <person name="Lipzen A."/>
            <person name="Meier-Kolthoff J.P."/>
            <person name="Ohm R.A."/>
            <person name="Otillar R.P."/>
            <person name="Pangilinan J."/>
            <person name="Peng Y."/>
            <person name="Rokas A."/>
            <person name="Rosa C.A."/>
            <person name="Scheuner C."/>
            <person name="Sibirny A.A."/>
            <person name="Slot J.C."/>
            <person name="Stielow J.B."/>
            <person name="Sun H."/>
            <person name="Kurtzman C.P."/>
            <person name="Blackwell M."/>
            <person name="Grigoriev I.V."/>
            <person name="Jeffries T.W."/>
        </authorList>
    </citation>
    <scope>NUCLEOTIDE SEQUENCE [LARGE SCALE GENOMIC DNA]</scope>
    <source>
        <strain evidence="3">NRRL Y-1933</strain>
    </source>
</reference>
<keyword evidence="3" id="KW-1185">Reference proteome</keyword>
<sequence>MARSLQPSEDIKKNLRTLVIHRFAVLEPKAGKTRQEAGGRRQKAEQRQETKGRTETRDKRQKAEQRQETRDKRQKAEGRRQKAEGRRQKARNKDIPKPTTQESTIKA</sequence>
<feature type="region of interest" description="Disordered" evidence="1">
    <location>
        <begin position="23"/>
        <end position="107"/>
    </location>
</feature>